<dbReference type="PANTHER" id="PTHR40661:SF2">
    <property type="entry name" value="HTH-TYPE TRANSCRIPTIONAL REGULATOR PRTR"/>
    <property type="match status" value="1"/>
</dbReference>
<gene>
    <name evidence="5" type="ORF">ABCR88_20960</name>
</gene>
<dbReference type="InterPro" id="IPR039418">
    <property type="entry name" value="LexA-like"/>
</dbReference>
<accession>A0AAU7WQV7</accession>
<dbReference type="InterPro" id="IPR010982">
    <property type="entry name" value="Lambda_DNA-bd_dom_sf"/>
</dbReference>
<dbReference type="InterPro" id="IPR015927">
    <property type="entry name" value="Peptidase_S24_S26A/B/C"/>
</dbReference>
<evidence type="ECO:0000259" key="4">
    <source>
        <dbReference type="Pfam" id="PF00717"/>
    </source>
</evidence>
<evidence type="ECO:0000313" key="5">
    <source>
        <dbReference type="EMBL" id="XBY21969.1"/>
    </source>
</evidence>
<name>A0AAU7WQV7_9PSED</name>
<dbReference type="EMBL" id="CP158490">
    <property type="protein sequence ID" value="XBY21969.1"/>
    <property type="molecule type" value="Genomic_DNA"/>
</dbReference>
<dbReference type="InterPro" id="IPR001387">
    <property type="entry name" value="Cro/C1-type_HTH"/>
</dbReference>
<organism evidence="5">
    <name type="scientific">Pseudomonas sp. W17</name>
    <dbReference type="NCBI Taxonomy" id="3144407"/>
    <lineage>
        <taxon>Bacteria</taxon>
        <taxon>Pseudomonadati</taxon>
        <taxon>Pseudomonadota</taxon>
        <taxon>Gammaproteobacteria</taxon>
        <taxon>Pseudomonadales</taxon>
        <taxon>Pseudomonadaceae</taxon>
        <taxon>Pseudomonas</taxon>
    </lineage>
</organism>
<sequence>MFMTTENSGDRLRLLMTKRGVTPKVMADALAISPQALNNWLSRGVPGKNVHQVCVTLSVRPEWLIDGQGEMDLLYTSPQLFSAKRRDQSIPGIRENAALIGPIDAWDDDTPLDEDEVYVPFLKEVELSAGSGRTVVEQSHKHKLRFGRLTLRRQGVQPEDAVCVTVSGNSMEPVLPDKSTVGVDQGCTTITDGKMYAIDHDGQLRVKTLYRLPGGGIRMRSFNRDEHPDEEYTAQDMVEQNIHIKGKVFWSSVLW</sequence>
<dbReference type="Gene3D" id="2.10.109.10">
    <property type="entry name" value="Umud Fragment, subunit A"/>
    <property type="match status" value="1"/>
</dbReference>
<protein>
    <submittedName>
        <fullName evidence="5">Helix-turn-helix transcriptional regulator</fullName>
    </submittedName>
</protein>
<keyword evidence="1" id="KW-0805">Transcription regulation</keyword>
<keyword evidence="3" id="KW-0804">Transcription</keyword>
<keyword evidence="2" id="KW-0238">DNA-binding</keyword>
<dbReference type="Pfam" id="PF00717">
    <property type="entry name" value="Peptidase_S24"/>
    <property type="match status" value="1"/>
</dbReference>
<evidence type="ECO:0000256" key="3">
    <source>
        <dbReference type="ARBA" id="ARBA00023163"/>
    </source>
</evidence>
<dbReference type="CDD" id="cd00093">
    <property type="entry name" value="HTH_XRE"/>
    <property type="match status" value="1"/>
</dbReference>
<feature type="domain" description="Peptidase S24/S26A/S26B/S26C" evidence="4">
    <location>
        <begin position="126"/>
        <end position="249"/>
    </location>
</feature>
<dbReference type="Gene3D" id="1.10.260.40">
    <property type="entry name" value="lambda repressor-like DNA-binding domains"/>
    <property type="match status" value="1"/>
</dbReference>
<evidence type="ECO:0000256" key="2">
    <source>
        <dbReference type="ARBA" id="ARBA00023125"/>
    </source>
</evidence>
<evidence type="ECO:0000256" key="1">
    <source>
        <dbReference type="ARBA" id="ARBA00023015"/>
    </source>
</evidence>
<dbReference type="CDD" id="cd06529">
    <property type="entry name" value="S24_LexA-like"/>
    <property type="match status" value="1"/>
</dbReference>
<reference evidence="5" key="1">
    <citation type="submission" date="2024-06" db="EMBL/GenBank/DDBJ databases">
        <authorList>
            <person name="Wu L."/>
        </authorList>
    </citation>
    <scope>NUCLEOTIDE SEQUENCE</scope>
    <source>
        <strain evidence="5">W17</strain>
    </source>
</reference>
<dbReference type="GO" id="GO:0003677">
    <property type="term" value="F:DNA binding"/>
    <property type="evidence" value="ECO:0007669"/>
    <property type="project" value="UniProtKB-KW"/>
</dbReference>
<dbReference type="PANTHER" id="PTHR40661">
    <property type="match status" value="1"/>
</dbReference>
<dbReference type="AlphaFoldDB" id="A0AAU7WQV7"/>
<proteinExistence type="predicted"/>
<dbReference type="RefSeq" id="WP_350403408.1">
    <property type="nucleotide sequence ID" value="NZ_CP158490.1"/>
</dbReference>
<dbReference type="SUPFAM" id="SSF47413">
    <property type="entry name" value="lambda repressor-like DNA-binding domains"/>
    <property type="match status" value="1"/>
</dbReference>
<dbReference type="InterPro" id="IPR036286">
    <property type="entry name" value="LexA/Signal_pep-like_sf"/>
</dbReference>
<dbReference type="SUPFAM" id="SSF51306">
    <property type="entry name" value="LexA/Signal peptidase"/>
    <property type="match status" value="1"/>
</dbReference>